<dbReference type="Gene3D" id="2.160.20.10">
    <property type="entry name" value="Single-stranded right-handed beta-helix, Pectin lyase-like"/>
    <property type="match status" value="1"/>
</dbReference>
<dbReference type="InterPro" id="IPR011050">
    <property type="entry name" value="Pectin_lyase_fold/virulence"/>
</dbReference>
<dbReference type="InterPro" id="IPR012334">
    <property type="entry name" value="Pectin_lyas_fold"/>
</dbReference>
<proteinExistence type="predicted"/>
<evidence type="ECO:0000313" key="2">
    <source>
        <dbReference type="Proteomes" id="UP000018419"/>
    </source>
</evidence>
<evidence type="ECO:0000313" key="1">
    <source>
        <dbReference type="EMBL" id="EET82866.1"/>
    </source>
</evidence>
<sequence>MGEKMNEILKPLDFANVKRDIEDIGRAANEAPNVRIISRLGQEYWSLATLDFLLEKFDINSQEKLAEFQQEINIAAAAGAGANGWTDLLVQLQDGSSLRQFIDIQKNKNSERVSIADFGAKGDGDQTLYATDYYSDQDKSVRITQQTADGLAFNRAIKWLRNKGGGALYIPEAQHGKSYRVYGYLEQIDFPCVIYGAGANSWIQNCDNSPTNVNGYGIFCVQPLTVSEVTMMNFKIDGNADLRAKPTSELRLYPLVVLGYPQMRLFNLTSVNSPIDCLHTRYKNDYELTNGEQVWLKAVNCFFDNSYRNTASLVRGWHQEYVNCDFLRGGYVQGGTQPKYCIDIEPTLAANSIKDINFTNCRFAQARNVLVGGVWAAANFNGCIFDASKPHPDDIAKSGYPWAFQMTGGEWSLTGCKIFGRADTLDTICYHYNQYSVGGEFADSGYLRIKDTEMYGAGLQSSGRRIFIENVLAQNSLRPFVFEKGSAPPQVDVNIKNLRLVNVFDNSNVGSGTTASFAVKTNVNGIIDIDGVTVEIDPALLAKMPKELFTQSTYHGVYIPDSINSGKRSFVRNIHSEGFYQRLPTHLGIASPVAANFRDWGNPNLPPADTAVITANVAATLTDGTVVNNVVTNKGVTGTATQNSDAGNRVLGGRTKTYWKNCTMWGNYS</sequence>
<organism evidence="1 2">
    <name type="scientific">Acinetobacter radioresistens SK82</name>
    <dbReference type="NCBI Taxonomy" id="596318"/>
    <lineage>
        <taxon>Bacteria</taxon>
        <taxon>Pseudomonadati</taxon>
        <taxon>Pseudomonadota</taxon>
        <taxon>Gammaproteobacteria</taxon>
        <taxon>Moraxellales</taxon>
        <taxon>Moraxellaceae</taxon>
        <taxon>Acinetobacter</taxon>
    </lineage>
</organism>
<protein>
    <recommendedName>
        <fullName evidence="3">Tail spike TSP1/Gp66 N-terminal domain-containing protein</fullName>
    </recommendedName>
</protein>
<name>A0ABP2GME6_ACIRA</name>
<keyword evidence="2" id="KW-1185">Reference proteome</keyword>
<dbReference type="EMBL" id="ACVR01000029">
    <property type="protein sequence ID" value="EET82866.1"/>
    <property type="molecule type" value="Genomic_DNA"/>
</dbReference>
<gene>
    <name evidence="1" type="ORF">ACIRA0001_1660</name>
</gene>
<dbReference type="RefSeq" id="WP_005405071.1">
    <property type="nucleotide sequence ID" value="NZ_ACVR01000029.1"/>
</dbReference>
<accession>A0ABP2GME6</accession>
<comment type="caution">
    <text evidence="1">The sequence shown here is derived from an EMBL/GenBank/DDBJ whole genome shotgun (WGS) entry which is preliminary data.</text>
</comment>
<dbReference type="SUPFAM" id="SSF51126">
    <property type="entry name" value="Pectin lyase-like"/>
    <property type="match status" value="1"/>
</dbReference>
<dbReference type="Proteomes" id="UP000018419">
    <property type="component" value="Unassembled WGS sequence"/>
</dbReference>
<evidence type="ECO:0008006" key="3">
    <source>
        <dbReference type="Google" id="ProtNLM"/>
    </source>
</evidence>
<reference evidence="1 2" key="1">
    <citation type="submission" date="2009-07" db="EMBL/GenBank/DDBJ databases">
        <authorList>
            <person name="Madupu R."/>
            <person name="Durkin A.S."/>
            <person name="Torralba M."/>
            <person name="Methe B."/>
            <person name="Sutton G.G."/>
            <person name="Strausberg R.L."/>
            <person name="Nelson K.E."/>
        </authorList>
    </citation>
    <scope>NUCLEOTIDE SEQUENCE [LARGE SCALE GENOMIC DNA]</scope>
    <source>
        <strain evidence="1 2">SK82</strain>
    </source>
</reference>